<protein>
    <submittedName>
        <fullName evidence="2">Uncharacterized protein</fullName>
    </submittedName>
</protein>
<proteinExistence type="predicted"/>
<dbReference type="OrthoDB" id="3797947at2759"/>
<accession>A0A6G1IED1</accession>
<feature type="transmembrane region" description="Helical" evidence="1">
    <location>
        <begin position="184"/>
        <end position="201"/>
    </location>
</feature>
<reference evidence="2" key="1">
    <citation type="journal article" date="2020" name="Stud. Mycol.">
        <title>101 Dothideomycetes genomes: a test case for predicting lifestyles and emergence of pathogens.</title>
        <authorList>
            <person name="Haridas S."/>
            <person name="Albert R."/>
            <person name="Binder M."/>
            <person name="Bloem J."/>
            <person name="Labutti K."/>
            <person name="Salamov A."/>
            <person name="Andreopoulos B."/>
            <person name="Baker S."/>
            <person name="Barry K."/>
            <person name="Bills G."/>
            <person name="Bluhm B."/>
            <person name="Cannon C."/>
            <person name="Castanera R."/>
            <person name="Culley D."/>
            <person name="Daum C."/>
            <person name="Ezra D."/>
            <person name="Gonzalez J."/>
            <person name="Henrissat B."/>
            <person name="Kuo A."/>
            <person name="Liang C."/>
            <person name="Lipzen A."/>
            <person name="Lutzoni F."/>
            <person name="Magnuson J."/>
            <person name="Mondo S."/>
            <person name="Nolan M."/>
            <person name="Ohm R."/>
            <person name="Pangilinan J."/>
            <person name="Park H.-J."/>
            <person name="Ramirez L."/>
            <person name="Alfaro M."/>
            <person name="Sun H."/>
            <person name="Tritt A."/>
            <person name="Yoshinaga Y."/>
            <person name="Zwiers L.-H."/>
            <person name="Turgeon B."/>
            <person name="Goodwin S."/>
            <person name="Spatafora J."/>
            <person name="Crous P."/>
            <person name="Grigoriev I."/>
        </authorList>
    </citation>
    <scope>NUCLEOTIDE SEQUENCE</scope>
    <source>
        <strain evidence="2">CBS 122367</strain>
    </source>
</reference>
<keyword evidence="1" id="KW-0472">Membrane</keyword>
<feature type="transmembrane region" description="Helical" evidence="1">
    <location>
        <begin position="145"/>
        <end position="164"/>
    </location>
</feature>
<keyword evidence="1" id="KW-1133">Transmembrane helix</keyword>
<name>A0A6G1IED1_9PLEO</name>
<feature type="transmembrane region" description="Helical" evidence="1">
    <location>
        <begin position="227"/>
        <end position="246"/>
    </location>
</feature>
<gene>
    <name evidence="2" type="ORF">K458DRAFT_397146</name>
</gene>
<organism evidence="2 3">
    <name type="scientific">Lentithecium fluviatile CBS 122367</name>
    <dbReference type="NCBI Taxonomy" id="1168545"/>
    <lineage>
        <taxon>Eukaryota</taxon>
        <taxon>Fungi</taxon>
        <taxon>Dikarya</taxon>
        <taxon>Ascomycota</taxon>
        <taxon>Pezizomycotina</taxon>
        <taxon>Dothideomycetes</taxon>
        <taxon>Pleosporomycetidae</taxon>
        <taxon>Pleosporales</taxon>
        <taxon>Massarineae</taxon>
        <taxon>Lentitheciaceae</taxon>
        <taxon>Lentithecium</taxon>
    </lineage>
</organism>
<keyword evidence="3" id="KW-1185">Reference proteome</keyword>
<sequence length="353" mass="39997">MSRSQLDPFIPQSMEVPAERTRVELIVKTLALHLAVISSAGHLTSLQNQSRRHSRATLWQLAWLIAVPTYPIATLVDRSIRCARMMRKEGRQSVSLGYCLGAVSGMHAEKRLVVAGGEEHVESVPLIEVRVGDVRSIRQARDWVWIGRMVILLALMTQSVATLVLSGRRLNAEQLCEIDIRNAMMALGGLFVQLISAFILLRNERWEFIPGIEHAGPSIGISHGEDLGIVATVLITLSTMVNSWYFRFHMKDTYAQVLKKGDEQLYTFPRGLRALDFGTEQRAPYLRLYHGRTNLPNFYWLIWPLLLYPAHQTGHLLALLISTFLSSSFVVEELVSRTFSTWKDPIAEKLYVF</sequence>
<dbReference type="Proteomes" id="UP000799291">
    <property type="component" value="Unassembled WGS sequence"/>
</dbReference>
<keyword evidence="1" id="KW-0812">Transmembrane</keyword>
<dbReference type="EMBL" id="MU005637">
    <property type="protein sequence ID" value="KAF2676259.1"/>
    <property type="molecule type" value="Genomic_DNA"/>
</dbReference>
<evidence type="ECO:0000256" key="1">
    <source>
        <dbReference type="SAM" id="Phobius"/>
    </source>
</evidence>
<evidence type="ECO:0000313" key="2">
    <source>
        <dbReference type="EMBL" id="KAF2676259.1"/>
    </source>
</evidence>
<dbReference type="AlphaFoldDB" id="A0A6G1IED1"/>
<evidence type="ECO:0000313" key="3">
    <source>
        <dbReference type="Proteomes" id="UP000799291"/>
    </source>
</evidence>